<protein>
    <submittedName>
        <fullName evidence="1">Uncharacterized protein</fullName>
    </submittedName>
</protein>
<organism evidence="1 2">
    <name type="scientific">Orientia tsutsugamushi str. TA716</name>
    <dbReference type="NCBI Taxonomy" id="1359175"/>
    <lineage>
        <taxon>Bacteria</taxon>
        <taxon>Pseudomonadati</taxon>
        <taxon>Pseudomonadota</taxon>
        <taxon>Alphaproteobacteria</taxon>
        <taxon>Rickettsiales</taxon>
        <taxon>Rickettsiaceae</taxon>
        <taxon>Rickettsieae</taxon>
        <taxon>Orientia</taxon>
    </lineage>
</organism>
<gene>
    <name evidence="1" type="ORF">OTSTA716_2006</name>
</gene>
<dbReference type="Proteomes" id="UP000033671">
    <property type="component" value="Unassembled WGS sequence"/>
</dbReference>
<evidence type="ECO:0000313" key="2">
    <source>
        <dbReference type="Proteomes" id="UP000033671"/>
    </source>
</evidence>
<evidence type="ECO:0000313" key="1">
    <source>
        <dbReference type="EMBL" id="KJV72213.1"/>
    </source>
</evidence>
<sequence>MNIQHIKFSTLMCCMLLLLNHIDALYYTISSKLYSTLRRPCFNTPMFLTYLQCLRLLCYYKHLLVAKGLLLAPLGYPRLLGKKLANNESSL</sequence>
<dbReference type="AlphaFoldDB" id="A0A0F3NW06"/>
<comment type="caution">
    <text evidence="1">The sequence shown here is derived from an EMBL/GenBank/DDBJ whole genome shotgun (WGS) entry which is preliminary data.</text>
</comment>
<accession>A0A0F3NW06</accession>
<dbReference type="EMBL" id="LAOA01000116">
    <property type="protein sequence ID" value="KJV72213.1"/>
    <property type="molecule type" value="Genomic_DNA"/>
</dbReference>
<name>A0A0F3NW06_ORITS</name>
<proteinExistence type="predicted"/>
<reference evidence="1 2" key="1">
    <citation type="submission" date="2015-01" db="EMBL/GenBank/DDBJ databases">
        <title>Genome Sequencing of Rickettsiales.</title>
        <authorList>
            <person name="Daugherty S.C."/>
            <person name="Su Q."/>
            <person name="Abolude K."/>
            <person name="Beier-Sexton M."/>
            <person name="Carlyon J.A."/>
            <person name="Carter R."/>
            <person name="Day N.P."/>
            <person name="Dumler S.J."/>
            <person name="Dyachenko V."/>
            <person name="Godinez A."/>
            <person name="Kurtti T.J."/>
            <person name="Lichay M."/>
            <person name="Mullins K.E."/>
            <person name="Ott S."/>
            <person name="Pappas-Brown V."/>
            <person name="Paris D.H."/>
            <person name="Patel P."/>
            <person name="Richards A.L."/>
            <person name="Sadzewicz L."/>
            <person name="Sears K."/>
            <person name="Seidman D."/>
            <person name="Sengamalay N."/>
            <person name="Stenos J."/>
            <person name="Tallon L.J."/>
            <person name="Vincent G."/>
            <person name="Fraser C.M."/>
            <person name="Munderloh U."/>
            <person name="Dunning-Hotopp J.C."/>
        </authorList>
    </citation>
    <scope>NUCLEOTIDE SEQUENCE [LARGE SCALE GENOMIC DNA]</scope>
    <source>
        <strain evidence="1 2">TA716</strain>
    </source>
</reference>
<dbReference type="PATRIC" id="fig|1359175.3.peg.262"/>